<reference evidence="1 2" key="1">
    <citation type="journal article" date="2022" name="DNA Res.">
        <title>Chromosomal-level genome assembly of the orchid tree Bauhinia variegata (Leguminosae; Cercidoideae) supports the allotetraploid origin hypothesis of Bauhinia.</title>
        <authorList>
            <person name="Zhong Y."/>
            <person name="Chen Y."/>
            <person name="Zheng D."/>
            <person name="Pang J."/>
            <person name="Liu Y."/>
            <person name="Luo S."/>
            <person name="Meng S."/>
            <person name="Qian L."/>
            <person name="Wei D."/>
            <person name="Dai S."/>
            <person name="Zhou R."/>
        </authorList>
    </citation>
    <scope>NUCLEOTIDE SEQUENCE [LARGE SCALE GENOMIC DNA]</scope>
    <source>
        <strain evidence="1">BV-YZ2020</strain>
    </source>
</reference>
<accession>A0ACB9Q7A0</accession>
<gene>
    <name evidence="1" type="ORF">L6164_000609</name>
</gene>
<name>A0ACB9Q7A0_BAUVA</name>
<comment type="caution">
    <text evidence="1">The sequence shown here is derived from an EMBL/GenBank/DDBJ whole genome shotgun (WGS) entry which is preliminary data.</text>
</comment>
<proteinExistence type="predicted"/>
<protein>
    <submittedName>
        <fullName evidence="1">Uncharacterized protein</fullName>
    </submittedName>
</protein>
<sequence>MQMLVRARPVAPPARSYDRRPAVPAYPKSSMKRDYGRREDLPPTRSRVTVDYGSRVASERHPSSYRDYPSRGPGYAELPRSTSRAAPRRSYVDDGYGQRYERPPPPPPPTYREGRPRDYDTISGSKRPYTAIDDVPPRYADTSARQSRARLD</sequence>
<keyword evidence="2" id="KW-1185">Reference proteome</keyword>
<organism evidence="1 2">
    <name type="scientific">Bauhinia variegata</name>
    <name type="common">Purple orchid tree</name>
    <name type="synonym">Phanera variegata</name>
    <dbReference type="NCBI Taxonomy" id="167791"/>
    <lineage>
        <taxon>Eukaryota</taxon>
        <taxon>Viridiplantae</taxon>
        <taxon>Streptophyta</taxon>
        <taxon>Embryophyta</taxon>
        <taxon>Tracheophyta</taxon>
        <taxon>Spermatophyta</taxon>
        <taxon>Magnoliopsida</taxon>
        <taxon>eudicotyledons</taxon>
        <taxon>Gunneridae</taxon>
        <taxon>Pentapetalae</taxon>
        <taxon>rosids</taxon>
        <taxon>fabids</taxon>
        <taxon>Fabales</taxon>
        <taxon>Fabaceae</taxon>
        <taxon>Cercidoideae</taxon>
        <taxon>Cercideae</taxon>
        <taxon>Bauhiniinae</taxon>
        <taxon>Bauhinia</taxon>
    </lineage>
</organism>
<dbReference type="EMBL" id="CM039426">
    <property type="protein sequence ID" value="KAI4356598.1"/>
    <property type="molecule type" value="Genomic_DNA"/>
</dbReference>
<evidence type="ECO:0000313" key="2">
    <source>
        <dbReference type="Proteomes" id="UP000828941"/>
    </source>
</evidence>
<dbReference type="Proteomes" id="UP000828941">
    <property type="component" value="Chromosome 1"/>
</dbReference>
<evidence type="ECO:0000313" key="1">
    <source>
        <dbReference type="EMBL" id="KAI4356598.1"/>
    </source>
</evidence>